<keyword evidence="1" id="KW-0812">Transmembrane</keyword>
<keyword evidence="3" id="KW-1185">Reference proteome</keyword>
<sequence length="159" mass="18626">MKQYDFKNINIDDELMKYFKDEVSEEEEFMVEEALLNNDESLMKYVSMIENSINAPEALSKDFTDKLLETVIIRERNLKKNKRVNLITYYVAVASITIMFSFAGVFEMVYSRIEFNAKVLESKENSKWDLSSEKWAETLSHKTIIFLDKFKLTGGKEGE</sequence>
<name>A0A1M5WGW7_9CLOT</name>
<evidence type="ECO:0000313" key="2">
    <source>
        <dbReference type="EMBL" id="SHH86771.1"/>
    </source>
</evidence>
<protein>
    <submittedName>
        <fullName evidence="2">Uncharacterized protein</fullName>
    </submittedName>
</protein>
<gene>
    <name evidence="2" type="ORF">SAMN02745207_02903</name>
</gene>
<dbReference type="AlphaFoldDB" id="A0A1M5WGW7"/>
<keyword evidence="1" id="KW-1133">Transmembrane helix</keyword>
<dbReference type="STRING" id="1121316.SAMN02745207_02903"/>
<evidence type="ECO:0000256" key="1">
    <source>
        <dbReference type="SAM" id="Phobius"/>
    </source>
</evidence>
<dbReference type="RefSeq" id="WP_073339132.1">
    <property type="nucleotide sequence ID" value="NZ_FQXM01000017.1"/>
</dbReference>
<keyword evidence="1" id="KW-0472">Membrane</keyword>
<accession>A0A1M5WGW7</accession>
<dbReference type="Proteomes" id="UP000184447">
    <property type="component" value="Unassembled WGS sequence"/>
</dbReference>
<organism evidence="2 3">
    <name type="scientific">Clostridium grantii DSM 8605</name>
    <dbReference type="NCBI Taxonomy" id="1121316"/>
    <lineage>
        <taxon>Bacteria</taxon>
        <taxon>Bacillati</taxon>
        <taxon>Bacillota</taxon>
        <taxon>Clostridia</taxon>
        <taxon>Eubacteriales</taxon>
        <taxon>Clostridiaceae</taxon>
        <taxon>Clostridium</taxon>
    </lineage>
</organism>
<dbReference type="EMBL" id="FQXM01000017">
    <property type="protein sequence ID" value="SHH86771.1"/>
    <property type="molecule type" value="Genomic_DNA"/>
</dbReference>
<proteinExistence type="predicted"/>
<reference evidence="2 3" key="1">
    <citation type="submission" date="2016-11" db="EMBL/GenBank/DDBJ databases">
        <authorList>
            <person name="Jaros S."/>
            <person name="Januszkiewicz K."/>
            <person name="Wedrychowicz H."/>
        </authorList>
    </citation>
    <scope>NUCLEOTIDE SEQUENCE [LARGE SCALE GENOMIC DNA]</scope>
    <source>
        <strain evidence="2 3">DSM 8605</strain>
    </source>
</reference>
<evidence type="ECO:0000313" key="3">
    <source>
        <dbReference type="Proteomes" id="UP000184447"/>
    </source>
</evidence>
<feature type="transmembrane region" description="Helical" evidence="1">
    <location>
        <begin position="86"/>
        <end position="106"/>
    </location>
</feature>